<organism evidence="11 12">
    <name type="scientific">Streptomyces alkaliterrae</name>
    <dbReference type="NCBI Taxonomy" id="2213162"/>
    <lineage>
        <taxon>Bacteria</taxon>
        <taxon>Bacillati</taxon>
        <taxon>Actinomycetota</taxon>
        <taxon>Actinomycetes</taxon>
        <taxon>Kitasatosporales</taxon>
        <taxon>Streptomycetaceae</taxon>
        <taxon>Streptomyces</taxon>
    </lineage>
</organism>
<dbReference type="EC" id="2.5.1.19" evidence="8"/>
<dbReference type="PROSITE" id="PS00104">
    <property type="entry name" value="EPSP_SYNTHASE_1"/>
    <property type="match status" value="1"/>
</dbReference>
<feature type="binding site" evidence="8">
    <location>
        <position position="357"/>
    </location>
    <ligand>
        <name>phosphoenolpyruvate</name>
        <dbReference type="ChEBI" id="CHEBI:58702"/>
    </ligand>
</feature>
<comment type="subcellular location">
    <subcellularLocation>
        <location evidence="8">Cytoplasm</location>
    </subcellularLocation>
</comment>
<dbReference type="UniPathway" id="UPA00053">
    <property type="reaction ID" value="UER00089"/>
</dbReference>
<dbReference type="HAMAP" id="MF_00210">
    <property type="entry name" value="EPSP_synth"/>
    <property type="match status" value="1"/>
</dbReference>
<dbReference type="Proteomes" id="UP000525686">
    <property type="component" value="Unassembled WGS sequence"/>
</dbReference>
<feature type="binding site" evidence="8">
    <location>
        <position position="104"/>
    </location>
    <ligand>
        <name>phosphoenolpyruvate</name>
        <dbReference type="ChEBI" id="CHEBI:58702"/>
    </ligand>
</feature>
<dbReference type="GO" id="GO:0008652">
    <property type="term" value="P:amino acid biosynthetic process"/>
    <property type="evidence" value="ECO:0007669"/>
    <property type="project" value="UniProtKB-KW"/>
</dbReference>
<gene>
    <name evidence="8 11" type="primary">aroA</name>
    <name evidence="11" type="ORF">H3146_03685</name>
</gene>
<comment type="similarity">
    <text evidence="2 8">Belongs to the EPSP synthase family.</text>
</comment>
<protein>
    <recommendedName>
        <fullName evidence="8">3-phosphoshikimate 1-carboxyvinyltransferase</fullName>
        <ecNumber evidence="8">2.5.1.19</ecNumber>
    </recommendedName>
    <alternativeName>
        <fullName evidence="8">5-enolpyruvylshikimate-3-phosphate synthase</fullName>
        <shortName evidence="8">EPSP synthase</shortName>
        <shortName evidence="8">EPSPS</shortName>
    </alternativeName>
</protein>
<dbReference type="InterPro" id="IPR006264">
    <property type="entry name" value="EPSP_synthase"/>
</dbReference>
<dbReference type="Pfam" id="PF00275">
    <property type="entry name" value="EPSP_synthase"/>
    <property type="match status" value="1"/>
</dbReference>
<evidence type="ECO:0000256" key="3">
    <source>
        <dbReference type="ARBA" id="ARBA00022490"/>
    </source>
</evidence>
<dbReference type="InterPro" id="IPR001986">
    <property type="entry name" value="Enolpyruvate_Tfrase_dom"/>
</dbReference>
<dbReference type="RefSeq" id="WP_181353447.1">
    <property type="nucleotide sequence ID" value="NZ_JABJWZ010000017.1"/>
</dbReference>
<feature type="binding site" evidence="8">
    <location>
        <position position="179"/>
    </location>
    <ligand>
        <name>3-phosphoshikimate</name>
        <dbReference type="ChEBI" id="CHEBI:145989"/>
    </ligand>
</feature>
<evidence type="ECO:0000256" key="6">
    <source>
        <dbReference type="ARBA" id="ARBA00023141"/>
    </source>
</evidence>
<dbReference type="FunFam" id="3.65.10.10:FF:000011">
    <property type="entry name" value="3-phosphoshikimate 1-carboxyvinyltransferase"/>
    <property type="match status" value="1"/>
</dbReference>
<comment type="subunit">
    <text evidence="8">Monomer.</text>
</comment>
<dbReference type="EMBL" id="JABJWZ010000017">
    <property type="protein sequence ID" value="MBB1252477.1"/>
    <property type="molecule type" value="Genomic_DNA"/>
</dbReference>
<dbReference type="PROSITE" id="PS00885">
    <property type="entry name" value="EPSP_SYNTHASE_2"/>
    <property type="match status" value="1"/>
</dbReference>
<feature type="binding site" evidence="8">
    <location>
        <position position="30"/>
    </location>
    <ligand>
        <name>3-phosphoshikimate</name>
        <dbReference type="ChEBI" id="CHEBI:145989"/>
    </ligand>
</feature>
<feature type="domain" description="Enolpyruvate transferase" evidence="10">
    <location>
        <begin position="15"/>
        <end position="429"/>
    </location>
</feature>
<reference evidence="12" key="1">
    <citation type="submission" date="2020-05" db="EMBL/GenBank/DDBJ databases">
        <title>Classification of alakaliphilic streptomycetes isolated from an alkaline soil next to Lonar Crater, India and a proposal for the recognition of Streptomyces alkaliterrae sp. nov.</title>
        <authorList>
            <person name="Golinska P."/>
        </authorList>
    </citation>
    <scope>NUCLEOTIDE SEQUENCE [LARGE SCALE GENOMIC DNA]</scope>
    <source>
        <strain evidence="12">OF3</strain>
    </source>
</reference>
<feature type="binding site" evidence="8">
    <location>
        <position position="423"/>
    </location>
    <ligand>
        <name>phosphoenolpyruvate</name>
        <dbReference type="ChEBI" id="CHEBI:58702"/>
    </ligand>
</feature>
<proteinExistence type="inferred from homology"/>
<feature type="binding site" evidence="8">
    <location>
        <position position="207"/>
    </location>
    <ligand>
        <name>3-phosphoshikimate</name>
        <dbReference type="ChEBI" id="CHEBI:145989"/>
    </ligand>
</feature>
<dbReference type="PANTHER" id="PTHR21090:SF5">
    <property type="entry name" value="PENTAFUNCTIONAL AROM POLYPEPTIDE"/>
    <property type="match status" value="1"/>
</dbReference>
<keyword evidence="6 8" id="KW-0057">Aromatic amino acid biosynthesis</keyword>
<feature type="binding site" evidence="8">
    <location>
        <position position="180"/>
    </location>
    <ligand>
        <name>3-phosphoshikimate</name>
        <dbReference type="ChEBI" id="CHEBI:145989"/>
    </ligand>
</feature>
<feature type="binding site" evidence="8">
    <location>
        <position position="35"/>
    </location>
    <ligand>
        <name>3-phosphoshikimate</name>
        <dbReference type="ChEBI" id="CHEBI:145989"/>
    </ligand>
</feature>
<dbReference type="AlphaFoldDB" id="A0A7W3ZLN4"/>
<comment type="caution">
    <text evidence="8">Lacks conserved residue(s) required for the propagation of feature annotation.</text>
</comment>
<dbReference type="Gene3D" id="3.65.10.10">
    <property type="entry name" value="Enolpyruvate transferase domain"/>
    <property type="match status" value="2"/>
</dbReference>
<feature type="binding site" evidence="8">
    <location>
        <position position="30"/>
    </location>
    <ligand>
        <name>phosphoenolpyruvate</name>
        <dbReference type="ChEBI" id="CHEBI:58702"/>
    </ligand>
</feature>
<feature type="region of interest" description="Disordered" evidence="9">
    <location>
        <begin position="1"/>
        <end position="22"/>
    </location>
</feature>
<keyword evidence="3 8" id="KW-0963">Cytoplasm</keyword>
<feature type="binding site" evidence="8">
    <location>
        <position position="398"/>
    </location>
    <ligand>
        <name>phosphoenolpyruvate</name>
        <dbReference type="ChEBI" id="CHEBI:58702"/>
    </ligand>
</feature>
<evidence type="ECO:0000256" key="7">
    <source>
        <dbReference type="ARBA" id="ARBA00044633"/>
    </source>
</evidence>
<feature type="binding site" evidence="8">
    <location>
        <position position="180"/>
    </location>
    <ligand>
        <name>phosphoenolpyruvate</name>
        <dbReference type="ChEBI" id="CHEBI:58702"/>
    </ligand>
</feature>
<evidence type="ECO:0000256" key="2">
    <source>
        <dbReference type="ARBA" id="ARBA00009948"/>
    </source>
</evidence>
<evidence type="ECO:0000313" key="12">
    <source>
        <dbReference type="Proteomes" id="UP000525686"/>
    </source>
</evidence>
<feature type="binding site" evidence="8">
    <location>
        <position position="353"/>
    </location>
    <ligand>
        <name>3-phosphoshikimate</name>
        <dbReference type="ChEBI" id="CHEBI:145989"/>
    </ligand>
</feature>
<sequence>MTDESTNSTNWSAPQTTGPVDATVTVPGSKSVTNRGLVLAALASEPGWLRRPLRSRDTLLMAEALRGLGVGIEEGVGPDGGGEAWRIIPAGLHGPATVDVGNAGTVMRFLPPLAALADGPIRFDGDPRSYERPLHGVIDALRALGARIDDEGRGALPMTVHGTGSLDGGRVEIDASSSSQFVSALLLSAPRFNQGVEVRHVGGTLPSMPHIRMTVDMLRAAGAQVDTPESGGEANVWRVTPGALLGRDLVVEPDLSNAQPFLAAALVTGGRVTIPDWPARTTQPGDALRDIFTAMGGSCELTEAGLTLTGSGKIHGIDVDLGDVGELTPGIAAVAALADSESVLRGVAHLRLHETDRLAALTKEINGLGGDVEETADGLRIRPRKLHGGVFHTYEDHRLATAGALLGLVVPGVEVENVETTAKTLPDFPALWHGMLGRD</sequence>
<comment type="catalytic activity">
    <reaction evidence="7">
        <text>3-phosphoshikimate + phosphoenolpyruvate = 5-O-(1-carboxyvinyl)-3-phosphoshikimate + phosphate</text>
        <dbReference type="Rhea" id="RHEA:21256"/>
        <dbReference type="ChEBI" id="CHEBI:43474"/>
        <dbReference type="ChEBI" id="CHEBI:57701"/>
        <dbReference type="ChEBI" id="CHEBI:58702"/>
        <dbReference type="ChEBI" id="CHEBI:145989"/>
        <dbReference type="EC" id="2.5.1.19"/>
    </reaction>
    <physiologicalReaction direction="left-to-right" evidence="7">
        <dbReference type="Rhea" id="RHEA:21257"/>
    </physiologicalReaction>
</comment>
<feature type="binding site" evidence="8">
    <location>
        <position position="178"/>
    </location>
    <ligand>
        <name>3-phosphoshikimate</name>
        <dbReference type="ChEBI" id="CHEBI:145989"/>
    </ligand>
</feature>
<dbReference type="InterPro" id="IPR023193">
    <property type="entry name" value="EPSP_synthase_CS"/>
</dbReference>
<dbReference type="InterPro" id="IPR036968">
    <property type="entry name" value="Enolpyruvate_Tfrase_sf"/>
</dbReference>
<comment type="caution">
    <text evidence="11">The sequence shown here is derived from an EMBL/GenBank/DDBJ whole genome shotgun (WGS) entry which is preliminary data.</text>
</comment>
<comment type="function">
    <text evidence="8">Catalyzes the transfer of the enolpyruvyl moiety of phosphoenolpyruvate (PEP) to the 5-hydroxyl of shikimate-3-phosphate (S3P) to produce enolpyruvyl shikimate-3-phosphate and inorganic phosphate.</text>
</comment>
<feature type="binding site" evidence="8">
    <location>
        <position position="326"/>
    </location>
    <ligand>
        <name>3-phosphoshikimate</name>
        <dbReference type="ChEBI" id="CHEBI:145989"/>
    </ligand>
</feature>
<evidence type="ECO:0000256" key="9">
    <source>
        <dbReference type="SAM" id="MobiDB-lite"/>
    </source>
</evidence>
<dbReference type="PANTHER" id="PTHR21090">
    <property type="entry name" value="AROM/DEHYDROQUINATE SYNTHASE"/>
    <property type="match status" value="1"/>
</dbReference>
<dbReference type="PIRSF" id="PIRSF000505">
    <property type="entry name" value="EPSPS"/>
    <property type="match status" value="1"/>
</dbReference>
<evidence type="ECO:0000256" key="4">
    <source>
        <dbReference type="ARBA" id="ARBA00022605"/>
    </source>
</evidence>
<dbReference type="GO" id="GO:0009423">
    <property type="term" value="P:chorismate biosynthetic process"/>
    <property type="evidence" value="ECO:0007669"/>
    <property type="project" value="UniProtKB-UniRule"/>
</dbReference>
<accession>A0A7W3ZLN4</accession>
<dbReference type="SUPFAM" id="SSF55205">
    <property type="entry name" value="EPT/RTPC-like"/>
    <property type="match status" value="1"/>
</dbReference>
<feature type="binding site" evidence="8">
    <location>
        <position position="132"/>
    </location>
    <ligand>
        <name>phosphoenolpyruvate</name>
        <dbReference type="ChEBI" id="CHEBI:58702"/>
    </ligand>
</feature>
<comment type="pathway">
    <text evidence="1 8">Metabolic intermediate biosynthesis; chorismate biosynthesis; chorismate from D-erythrose 4-phosphate and phosphoenolpyruvate: step 6/7.</text>
</comment>
<evidence type="ECO:0000256" key="5">
    <source>
        <dbReference type="ARBA" id="ARBA00022679"/>
    </source>
</evidence>
<keyword evidence="4 8" id="KW-0028">Amino-acid biosynthesis</keyword>
<evidence type="ECO:0000313" key="11">
    <source>
        <dbReference type="EMBL" id="MBB1252477.1"/>
    </source>
</evidence>
<dbReference type="GO" id="GO:0003866">
    <property type="term" value="F:3-phosphoshikimate 1-carboxyvinyltransferase activity"/>
    <property type="evidence" value="ECO:0007669"/>
    <property type="project" value="UniProtKB-UniRule"/>
</dbReference>
<feature type="binding site" evidence="8">
    <location>
        <position position="31"/>
    </location>
    <ligand>
        <name>3-phosphoshikimate</name>
        <dbReference type="ChEBI" id="CHEBI:145989"/>
    </ligand>
</feature>
<dbReference type="InterPro" id="IPR013792">
    <property type="entry name" value="RNA3'P_cycl/enolpyr_Trfase_a/b"/>
</dbReference>
<evidence type="ECO:0000259" key="10">
    <source>
        <dbReference type="Pfam" id="PF00275"/>
    </source>
</evidence>
<dbReference type="CDD" id="cd01556">
    <property type="entry name" value="EPSP_synthase"/>
    <property type="match status" value="1"/>
</dbReference>
<dbReference type="GO" id="GO:0009073">
    <property type="term" value="P:aromatic amino acid family biosynthetic process"/>
    <property type="evidence" value="ECO:0007669"/>
    <property type="project" value="UniProtKB-KW"/>
</dbReference>
<evidence type="ECO:0000256" key="1">
    <source>
        <dbReference type="ARBA" id="ARBA00004811"/>
    </source>
</evidence>
<evidence type="ECO:0000256" key="8">
    <source>
        <dbReference type="HAMAP-Rule" id="MF_00210"/>
    </source>
</evidence>
<feature type="compositionally biased region" description="Polar residues" evidence="9">
    <location>
        <begin position="1"/>
        <end position="18"/>
    </location>
</feature>
<dbReference type="NCBIfam" id="TIGR01356">
    <property type="entry name" value="aroA"/>
    <property type="match status" value="1"/>
</dbReference>
<dbReference type="FunFam" id="3.65.10.10:FF:000010">
    <property type="entry name" value="3-phosphoshikimate 1-carboxyvinyltransferase"/>
    <property type="match status" value="1"/>
</dbReference>
<dbReference type="GO" id="GO:0005737">
    <property type="term" value="C:cytoplasm"/>
    <property type="evidence" value="ECO:0007669"/>
    <property type="project" value="UniProtKB-SubCell"/>
</dbReference>
<feature type="active site" description="Proton acceptor" evidence="8">
    <location>
        <position position="326"/>
    </location>
</feature>
<name>A0A7W3ZLN4_9ACTN</name>
<keyword evidence="5 8" id="KW-0808">Transferase</keyword>